<dbReference type="eggNOG" id="COG0838">
    <property type="taxonomic scope" value="Bacteria"/>
</dbReference>
<dbReference type="GO" id="GO:0008137">
    <property type="term" value="F:NADH dehydrogenase (ubiquinone) activity"/>
    <property type="evidence" value="ECO:0007669"/>
    <property type="project" value="InterPro"/>
</dbReference>
<proteinExistence type="inferred from homology"/>
<feature type="transmembrane region" description="Helical" evidence="8">
    <location>
        <begin position="92"/>
        <end position="112"/>
    </location>
</feature>
<evidence type="ECO:0000256" key="2">
    <source>
        <dbReference type="ARBA" id="ARBA00008472"/>
    </source>
</evidence>
<evidence type="ECO:0000256" key="1">
    <source>
        <dbReference type="ARBA" id="ARBA00004370"/>
    </source>
</evidence>
<keyword evidence="5 8" id="KW-1133">Transmembrane helix</keyword>
<comment type="subcellular location">
    <subcellularLocation>
        <location evidence="7">Cell membrane</location>
        <topology evidence="7">Multi-pass membrane protein</topology>
    </subcellularLocation>
    <subcellularLocation>
        <location evidence="1">Membrane</location>
    </subcellularLocation>
</comment>
<feature type="transmembrane region" description="Helical" evidence="8">
    <location>
        <begin position="12"/>
        <end position="31"/>
    </location>
</feature>
<dbReference type="OrthoDB" id="9791970at2"/>
<evidence type="ECO:0000313" key="9">
    <source>
        <dbReference type="EMBL" id="ABJ90574.1"/>
    </source>
</evidence>
<evidence type="ECO:0000256" key="6">
    <source>
        <dbReference type="ARBA" id="ARBA00023136"/>
    </source>
</evidence>
<protein>
    <recommendedName>
        <fullName evidence="7">NADH-quinone oxidoreductase subunit</fullName>
        <ecNumber evidence="7">7.1.1.-</ecNumber>
    </recommendedName>
</protein>
<keyword evidence="9" id="KW-0560">Oxidoreductase</keyword>
<name>Q057X5_BUCCC</name>
<dbReference type="KEGG" id="bcc:BCc_097"/>
<dbReference type="GO" id="GO:0048038">
    <property type="term" value="F:quinone binding"/>
    <property type="evidence" value="ECO:0007669"/>
    <property type="project" value="UniProtKB-KW"/>
</dbReference>
<reference evidence="9 10" key="1">
    <citation type="journal article" date="2006" name="Science">
        <title>A small microbial genome: the end of a long symbiotic relationship?</title>
        <authorList>
            <person name="Perez-Brocal V."/>
            <person name="Gil R."/>
            <person name="Ramos S."/>
            <person name="Lamelas A."/>
            <person name="Postigo M."/>
            <person name="Michelena J.M."/>
            <person name="Silva F.J."/>
            <person name="Moya A."/>
            <person name="Latorre A."/>
        </authorList>
    </citation>
    <scope>NUCLEOTIDE SEQUENCE [LARGE SCALE GENOMIC DNA]</scope>
    <source>
        <strain evidence="10">Cc</strain>
    </source>
</reference>
<accession>Q057X5</accession>
<keyword evidence="7" id="KW-0520">NAD</keyword>
<dbReference type="GO" id="GO:0016491">
    <property type="term" value="F:oxidoreductase activity"/>
    <property type="evidence" value="ECO:0007669"/>
    <property type="project" value="UniProtKB-KW"/>
</dbReference>
<evidence type="ECO:0000256" key="7">
    <source>
        <dbReference type="RuleBase" id="RU003639"/>
    </source>
</evidence>
<dbReference type="Proteomes" id="UP000000669">
    <property type="component" value="Chromosome"/>
</dbReference>
<evidence type="ECO:0000256" key="5">
    <source>
        <dbReference type="ARBA" id="ARBA00022989"/>
    </source>
</evidence>
<dbReference type="InterPro" id="IPR038430">
    <property type="entry name" value="NDAH_ubi_oxred_su3_sf"/>
</dbReference>
<gene>
    <name evidence="9" type="primary">nuoA</name>
    <name evidence="9" type="ordered locus">BCc_097</name>
</gene>
<keyword evidence="10" id="KW-1185">Reference proteome</keyword>
<dbReference type="EMBL" id="CP000263">
    <property type="protein sequence ID" value="ABJ90574.1"/>
    <property type="molecule type" value="Genomic_DNA"/>
</dbReference>
<keyword evidence="7" id="KW-0874">Quinone</keyword>
<comment type="similarity">
    <text evidence="2 7">Belongs to the complex I subunit 3 family.</text>
</comment>
<dbReference type="Gene3D" id="1.20.58.1610">
    <property type="entry name" value="NADH:ubiquinone/plastoquinone oxidoreductase, chain 3"/>
    <property type="match status" value="1"/>
</dbReference>
<dbReference type="PANTHER" id="PTHR11058">
    <property type="entry name" value="NADH-UBIQUINONE OXIDOREDUCTASE CHAIN 3"/>
    <property type="match status" value="1"/>
</dbReference>
<evidence type="ECO:0000256" key="4">
    <source>
        <dbReference type="ARBA" id="ARBA00022692"/>
    </source>
</evidence>
<organism evidence="9 10">
    <name type="scientific">Buchnera aphidicola subsp. Cinara cedri (strain Cc)</name>
    <dbReference type="NCBI Taxonomy" id="372461"/>
    <lineage>
        <taxon>Bacteria</taxon>
        <taxon>Pseudomonadati</taxon>
        <taxon>Pseudomonadota</taxon>
        <taxon>Gammaproteobacteria</taxon>
        <taxon>Enterobacterales</taxon>
        <taxon>Erwiniaceae</taxon>
        <taxon>Buchnera</taxon>
    </lineage>
</organism>
<dbReference type="EC" id="7.1.1.-" evidence="7"/>
<evidence type="ECO:0000256" key="8">
    <source>
        <dbReference type="SAM" id="Phobius"/>
    </source>
</evidence>
<dbReference type="GO" id="GO:0005886">
    <property type="term" value="C:plasma membrane"/>
    <property type="evidence" value="ECO:0007669"/>
    <property type="project" value="UniProtKB-SubCell"/>
</dbReference>
<comment type="function">
    <text evidence="7">NDH-1 shuttles electrons from NADH, via FMN and iron-sulfur (Fe-S) centers, to quinones in the respiratory chain.</text>
</comment>
<dbReference type="PANTHER" id="PTHR11058:SF21">
    <property type="entry name" value="NADH-QUINONE OXIDOREDUCTASE SUBUNIT A"/>
    <property type="match status" value="1"/>
</dbReference>
<dbReference type="AlphaFoldDB" id="Q057X5"/>
<dbReference type="Pfam" id="PF00507">
    <property type="entry name" value="Oxidored_q4"/>
    <property type="match status" value="1"/>
</dbReference>
<dbReference type="InterPro" id="IPR000440">
    <property type="entry name" value="NADH_UbQ/plastoQ_OxRdtase_su3"/>
</dbReference>
<dbReference type="HOGENOM" id="CLU_119549_2_1_6"/>
<keyword evidence="4 7" id="KW-0812">Transmembrane</keyword>
<comment type="catalytic activity">
    <reaction evidence="7">
        <text>a quinone + NADH + 5 H(+)(in) = a quinol + NAD(+) + 4 H(+)(out)</text>
        <dbReference type="Rhea" id="RHEA:57888"/>
        <dbReference type="ChEBI" id="CHEBI:15378"/>
        <dbReference type="ChEBI" id="CHEBI:24646"/>
        <dbReference type="ChEBI" id="CHEBI:57540"/>
        <dbReference type="ChEBI" id="CHEBI:57945"/>
        <dbReference type="ChEBI" id="CHEBI:132124"/>
    </reaction>
</comment>
<keyword evidence="6 8" id="KW-0472">Membrane</keyword>
<dbReference type="GO" id="GO:0030964">
    <property type="term" value="C:NADH dehydrogenase complex"/>
    <property type="evidence" value="ECO:0007669"/>
    <property type="project" value="TreeGrafter"/>
</dbReference>
<keyword evidence="3" id="KW-0813">Transport</keyword>
<dbReference type="STRING" id="372461.BCc_097"/>
<dbReference type="RefSeq" id="WP_011672493.1">
    <property type="nucleotide sequence ID" value="NC_008513.1"/>
</dbReference>
<feature type="transmembrane region" description="Helical" evidence="8">
    <location>
        <begin position="62"/>
        <end position="80"/>
    </location>
</feature>
<sequence length="123" mass="15050">MNVNYEFFGFYFFIFCSFFLCFFMLFLGYFFGSKSYFRDVPEPFESGIISFGNTKLPVPIKFSLIAILFVIFDVEILYLYSWSVCINKLEWIIFFEMYIFIAFLFLTWFYLIKKKIFKKNLFK</sequence>
<evidence type="ECO:0000313" key="10">
    <source>
        <dbReference type="Proteomes" id="UP000000669"/>
    </source>
</evidence>
<evidence type="ECO:0000256" key="3">
    <source>
        <dbReference type="ARBA" id="ARBA00022448"/>
    </source>
</evidence>